<dbReference type="Pfam" id="PF18030">
    <property type="entry name" value="Rimk_N"/>
    <property type="match status" value="1"/>
</dbReference>
<evidence type="ECO:0000259" key="11">
    <source>
        <dbReference type="PROSITE" id="PS50975"/>
    </source>
</evidence>
<gene>
    <name evidence="12" type="ORF">HMPREF1054_0870</name>
</gene>
<keyword evidence="8" id="KW-0648">Protein biosynthesis</keyword>
<dbReference type="Gene3D" id="3.30.1490.20">
    <property type="entry name" value="ATP-grasp fold, A domain"/>
    <property type="match status" value="1"/>
</dbReference>
<evidence type="ECO:0000256" key="8">
    <source>
        <dbReference type="ARBA" id="ARBA00022917"/>
    </source>
</evidence>
<evidence type="ECO:0000256" key="7">
    <source>
        <dbReference type="ARBA" id="ARBA00022842"/>
    </source>
</evidence>
<dbReference type="InterPro" id="IPR004666">
    <property type="entry name" value="Rp_bS6_RimK/Lys_biosynth_LsyX"/>
</dbReference>
<comment type="cofactor">
    <cofactor evidence="2">
        <name>Mg(2+)</name>
        <dbReference type="ChEBI" id="CHEBI:18420"/>
    </cofactor>
</comment>
<dbReference type="PATRIC" id="fig|1095743.3.peg.1352"/>
<keyword evidence="5 10" id="KW-0547">Nucleotide-binding</keyword>
<dbReference type="PROSITE" id="PS50975">
    <property type="entry name" value="ATP_GRASP"/>
    <property type="match status" value="1"/>
</dbReference>
<organism evidence="12 13">
    <name type="scientific">Haemophilus paraphrohaemolyticus HK411</name>
    <dbReference type="NCBI Taxonomy" id="1095743"/>
    <lineage>
        <taxon>Bacteria</taxon>
        <taxon>Pseudomonadati</taxon>
        <taxon>Pseudomonadota</taxon>
        <taxon>Gammaproteobacteria</taxon>
        <taxon>Pasteurellales</taxon>
        <taxon>Pasteurellaceae</taxon>
        <taxon>Haemophilus</taxon>
    </lineage>
</organism>
<dbReference type="GO" id="GO:0046872">
    <property type="term" value="F:metal ion binding"/>
    <property type="evidence" value="ECO:0007669"/>
    <property type="project" value="UniProtKB-KW"/>
</dbReference>
<evidence type="ECO:0000256" key="6">
    <source>
        <dbReference type="ARBA" id="ARBA00022840"/>
    </source>
</evidence>
<dbReference type="InterPro" id="IPR013651">
    <property type="entry name" value="ATP-grasp_RimK-type"/>
</dbReference>
<accession>I2NFU5</accession>
<evidence type="ECO:0000256" key="2">
    <source>
        <dbReference type="ARBA" id="ARBA00001946"/>
    </source>
</evidence>
<comment type="caution">
    <text evidence="12">The sequence shown here is derived from an EMBL/GenBank/DDBJ whole genome shotgun (WGS) entry which is preliminary data.</text>
</comment>
<dbReference type="SUPFAM" id="SSF56059">
    <property type="entry name" value="Glutathione synthetase ATP-binding domain-like"/>
    <property type="match status" value="1"/>
</dbReference>
<feature type="domain" description="ATP-grasp" evidence="11">
    <location>
        <begin position="117"/>
        <end position="299"/>
    </location>
</feature>
<name>I2NFU5_9PAST</name>
<dbReference type="InterPro" id="IPR011761">
    <property type="entry name" value="ATP-grasp"/>
</dbReference>
<dbReference type="GO" id="GO:0006412">
    <property type="term" value="P:translation"/>
    <property type="evidence" value="ECO:0007669"/>
    <property type="project" value="UniProtKB-KW"/>
</dbReference>
<dbReference type="Pfam" id="PF08443">
    <property type="entry name" value="RimK"/>
    <property type="match status" value="1"/>
</dbReference>
<comment type="cofactor">
    <cofactor evidence="1">
        <name>Mn(2+)</name>
        <dbReference type="ChEBI" id="CHEBI:29035"/>
    </cofactor>
</comment>
<dbReference type="PANTHER" id="PTHR21621:SF7">
    <property type="entry name" value="RIBOSOMAL PROTEIN BS6--L-GLUTAMATE LIGASE"/>
    <property type="match status" value="1"/>
</dbReference>
<evidence type="ECO:0000256" key="3">
    <source>
        <dbReference type="ARBA" id="ARBA00022598"/>
    </source>
</evidence>
<keyword evidence="9" id="KW-0464">Manganese</keyword>
<evidence type="ECO:0000313" key="12">
    <source>
        <dbReference type="EMBL" id="EIG24706.1"/>
    </source>
</evidence>
<reference evidence="12 13" key="1">
    <citation type="submission" date="2012-04" db="EMBL/GenBank/DDBJ databases">
        <authorList>
            <person name="Harkins D.M."/>
            <person name="Madupu R."/>
            <person name="Durkin A.S."/>
            <person name="Torralba M."/>
            <person name="Methe B."/>
            <person name="Sutton G.G."/>
            <person name="Nelson K.E."/>
        </authorList>
    </citation>
    <scope>NUCLEOTIDE SEQUENCE [LARGE SCALE GENOMIC DNA]</scope>
    <source>
        <strain evidence="12 13">HK411</strain>
    </source>
</reference>
<keyword evidence="6 10" id="KW-0067">ATP-binding</keyword>
<dbReference type="EMBL" id="AJMU01000066">
    <property type="protein sequence ID" value="EIG24706.1"/>
    <property type="molecule type" value="Genomic_DNA"/>
</dbReference>
<dbReference type="InterPro" id="IPR041107">
    <property type="entry name" value="Rimk_N"/>
</dbReference>
<dbReference type="AlphaFoldDB" id="I2NFU5"/>
<dbReference type="NCBIfam" id="TIGR00768">
    <property type="entry name" value="rimK_fam"/>
    <property type="match status" value="1"/>
</dbReference>
<evidence type="ECO:0000313" key="13">
    <source>
        <dbReference type="Proteomes" id="UP000003345"/>
    </source>
</evidence>
<evidence type="ECO:0000256" key="9">
    <source>
        <dbReference type="ARBA" id="ARBA00023211"/>
    </source>
</evidence>
<keyword evidence="7" id="KW-0460">Magnesium</keyword>
<evidence type="ECO:0000256" key="5">
    <source>
        <dbReference type="ARBA" id="ARBA00022741"/>
    </source>
</evidence>
<keyword evidence="3" id="KW-0436">Ligase</keyword>
<dbReference type="GO" id="GO:0009432">
    <property type="term" value="P:SOS response"/>
    <property type="evidence" value="ECO:0007669"/>
    <property type="project" value="TreeGrafter"/>
</dbReference>
<evidence type="ECO:0000256" key="10">
    <source>
        <dbReference type="PROSITE-ProRule" id="PRU00409"/>
    </source>
</evidence>
<evidence type="ECO:0000256" key="1">
    <source>
        <dbReference type="ARBA" id="ARBA00001936"/>
    </source>
</evidence>
<dbReference type="GO" id="GO:0005524">
    <property type="term" value="F:ATP binding"/>
    <property type="evidence" value="ECO:0007669"/>
    <property type="project" value="UniProtKB-UniRule"/>
</dbReference>
<sequence length="302" mass="33141">MANSSIKWLMLCREPRLYSCQRIKTACEQRGISLDILDPNRMLLKLANVEGKSTARLFYQTPEQELELDKYQAVLPRFGATSTEMGCYVLQHFEIKKTKVLNNAHAFRLARNKWQSLQLLAAYGLPIPSTSYIGELVESSSQLVLHSPSVVLKTLVGMQGTGVELCEGKAIALNKLETLKQAGEKALVQDFIAETRGQDIRAFVIGKQVVAGMQRTAGNGNFRANLHQGGKAESIDLTEEEKMIAIQATKAIGLDVAGVDLIRTNQGPMILEVNASPGLEGIEKISGKDIAGMMVDYVLLCM</sequence>
<dbReference type="Gene3D" id="3.30.470.20">
    <property type="entry name" value="ATP-grasp fold, B domain"/>
    <property type="match status" value="1"/>
</dbReference>
<proteinExistence type="predicted"/>
<evidence type="ECO:0000256" key="4">
    <source>
        <dbReference type="ARBA" id="ARBA00022723"/>
    </source>
</evidence>
<dbReference type="GO" id="GO:0018169">
    <property type="term" value="F:ribosomal S6-glutamic acid ligase activity"/>
    <property type="evidence" value="ECO:0007669"/>
    <property type="project" value="TreeGrafter"/>
</dbReference>
<protein>
    <submittedName>
        <fullName evidence="12">Glutathione synthetase, ATP-binding domain protein</fullName>
    </submittedName>
</protein>
<dbReference type="Proteomes" id="UP000003345">
    <property type="component" value="Unassembled WGS sequence"/>
</dbReference>
<dbReference type="GO" id="GO:0005737">
    <property type="term" value="C:cytoplasm"/>
    <property type="evidence" value="ECO:0007669"/>
    <property type="project" value="TreeGrafter"/>
</dbReference>
<dbReference type="InterPro" id="IPR013815">
    <property type="entry name" value="ATP_grasp_subdomain_1"/>
</dbReference>
<dbReference type="Gene3D" id="3.40.50.20">
    <property type="match status" value="1"/>
</dbReference>
<keyword evidence="4" id="KW-0479">Metal-binding</keyword>
<dbReference type="PANTHER" id="PTHR21621">
    <property type="entry name" value="RIBOSOMAL PROTEIN S6 MODIFICATION PROTEIN"/>
    <property type="match status" value="1"/>
</dbReference>
<dbReference type="eggNOG" id="COG0189">
    <property type="taxonomic scope" value="Bacteria"/>
</dbReference>